<keyword evidence="11" id="KW-1185">Reference proteome</keyword>
<evidence type="ECO:0000256" key="1">
    <source>
        <dbReference type="ARBA" id="ARBA00004651"/>
    </source>
</evidence>
<keyword evidence="7 9" id="KW-0472">Membrane</keyword>
<sequence length="113" mass="12081">MTTLGHWGSTESRRGTTRAGATEATVGEVLELTKQALWLVLILSGPPIAAAAIVGLVVAFLQAATQIQEQTFAYALKFVAIVLALFVTGALIGGTLYTYSNRIFLEFPGLIRR</sequence>
<dbReference type="GO" id="GO:0005886">
    <property type="term" value="C:plasma membrane"/>
    <property type="evidence" value="ECO:0007669"/>
    <property type="project" value="UniProtKB-SubCell"/>
</dbReference>
<dbReference type="PANTHER" id="PTHR34040">
    <property type="entry name" value="FLAGELLAR BIOSYNTHETIC PROTEIN FLIQ"/>
    <property type="match status" value="1"/>
</dbReference>
<dbReference type="InterPro" id="IPR006306">
    <property type="entry name" value="T3SS_HrpO"/>
</dbReference>
<protein>
    <submittedName>
        <fullName evidence="10">EscS/YscS/HrcS family type III secretion system export apparatus protein</fullName>
    </submittedName>
</protein>
<evidence type="ECO:0000313" key="10">
    <source>
        <dbReference type="EMBL" id="TWT18152.1"/>
    </source>
</evidence>
<evidence type="ECO:0000256" key="2">
    <source>
        <dbReference type="ARBA" id="ARBA00006156"/>
    </source>
</evidence>
<evidence type="ECO:0000256" key="7">
    <source>
        <dbReference type="ARBA" id="ARBA00023136"/>
    </source>
</evidence>
<dbReference type="OrthoDB" id="9806440at2"/>
<dbReference type="EMBL" id="VOHK01000007">
    <property type="protein sequence ID" value="TWT18152.1"/>
    <property type="molecule type" value="Genomic_DNA"/>
</dbReference>
<keyword evidence="6" id="KW-0843">Virulence</keyword>
<comment type="caution">
    <text evidence="10">The sequence shown here is derived from an EMBL/GenBank/DDBJ whole genome shotgun (WGS) entry which is preliminary data.</text>
</comment>
<feature type="transmembrane region" description="Helical" evidence="9">
    <location>
        <begin position="36"/>
        <end position="61"/>
    </location>
</feature>
<evidence type="ECO:0000313" key="11">
    <source>
        <dbReference type="Proteomes" id="UP000319980"/>
    </source>
</evidence>
<feature type="transmembrane region" description="Helical" evidence="9">
    <location>
        <begin position="73"/>
        <end position="99"/>
    </location>
</feature>
<comment type="similarity">
    <text evidence="2">Belongs to the FliQ/MopD/SpaQ family.</text>
</comment>
<keyword evidence="5 9" id="KW-1133">Transmembrane helix</keyword>
<feature type="region of interest" description="Disordered" evidence="8">
    <location>
        <begin position="1"/>
        <end position="20"/>
    </location>
</feature>
<comment type="subcellular location">
    <subcellularLocation>
        <location evidence="1">Cell membrane</location>
        <topology evidence="1">Multi-pass membrane protein</topology>
    </subcellularLocation>
</comment>
<dbReference type="AlphaFoldDB" id="A0A5C5TXX1"/>
<organism evidence="10 11">
    <name type="scientific">Luteimonas marina</name>
    <dbReference type="NCBI Taxonomy" id="488485"/>
    <lineage>
        <taxon>Bacteria</taxon>
        <taxon>Pseudomonadati</taxon>
        <taxon>Pseudomonadota</taxon>
        <taxon>Gammaproteobacteria</taxon>
        <taxon>Lysobacterales</taxon>
        <taxon>Lysobacteraceae</taxon>
        <taxon>Luteimonas</taxon>
    </lineage>
</organism>
<evidence type="ECO:0000256" key="9">
    <source>
        <dbReference type="SAM" id="Phobius"/>
    </source>
</evidence>
<dbReference type="GO" id="GO:0009306">
    <property type="term" value="P:protein secretion"/>
    <property type="evidence" value="ECO:0007669"/>
    <property type="project" value="InterPro"/>
</dbReference>
<dbReference type="NCBIfam" id="TIGR01403">
    <property type="entry name" value="fliQ_rel_III"/>
    <property type="match status" value="1"/>
</dbReference>
<reference evidence="10 11" key="1">
    <citation type="journal article" date="2008" name="Int. J. Syst. Evol. Microbiol.">
        <title>Luteimonas marina sp. nov., isolated from seawater.</title>
        <authorList>
            <person name="Baik K.S."/>
            <person name="Park S.C."/>
            <person name="Kim M.S."/>
            <person name="Kim E.M."/>
            <person name="Park C."/>
            <person name="Chun J."/>
            <person name="Seong C.N."/>
        </authorList>
    </citation>
    <scope>NUCLEOTIDE SEQUENCE [LARGE SCALE GENOMIC DNA]</scope>
    <source>
        <strain evidence="10 11">FR1330</strain>
    </source>
</reference>
<evidence type="ECO:0000256" key="6">
    <source>
        <dbReference type="ARBA" id="ARBA00023026"/>
    </source>
</evidence>
<dbReference type="Proteomes" id="UP000319980">
    <property type="component" value="Unassembled WGS sequence"/>
</dbReference>
<dbReference type="InterPro" id="IPR002191">
    <property type="entry name" value="Bac_export_3"/>
</dbReference>
<dbReference type="Pfam" id="PF01313">
    <property type="entry name" value="Bac_export_3"/>
    <property type="match status" value="1"/>
</dbReference>
<name>A0A5C5TXX1_9GAMM</name>
<accession>A0A5C5TXX1</accession>
<evidence type="ECO:0000256" key="4">
    <source>
        <dbReference type="ARBA" id="ARBA00022692"/>
    </source>
</evidence>
<gene>
    <name evidence="10" type="ORF">FQY83_15535</name>
</gene>
<evidence type="ECO:0000256" key="3">
    <source>
        <dbReference type="ARBA" id="ARBA00022475"/>
    </source>
</evidence>
<keyword evidence="4 9" id="KW-0812">Transmembrane</keyword>
<dbReference type="PANTHER" id="PTHR34040:SF7">
    <property type="entry name" value="SURFACE PRESENTATION OF ANTIGENS PROTEIN SPAQ"/>
    <property type="match status" value="1"/>
</dbReference>
<proteinExistence type="inferred from homology"/>
<evidence type="ECO:0000256" key="8">
    <source>
        <dbReference type="SAM" id="MobiDB-lite"/>
    </source>
</evidence>
<keyword evidence="3" id="KW-1003">Cell membrane</keyword>
<evidence type="ECO:0000256" key="5">
    <source>
        <dbReference type="ARBA" id="ARBA00022989"/>
    </source>
</evidence>
<dbReference type="PRINTS" id="PR00952">
    <property type="entry name" value="TYPE3IMQPROT"/>
</dbReference>